<reference evidence="1 2" key="1">
    <citation type="submission" date="2019-02" db="EMBL/GenBank/DDBJ databases">
        <title>Genomic Encyclopedia of Type Strains, Phase IV (KMG-IV): sequencing the most valuable type-strain genomes for metagenomic binning, comparative biology and taxonomic classification.</title>
        <authorList>
            <person name="Goeker M."/>
        </authorList>
    </citation>
    <scope>NUCLEOTIDE SEQUENCE [LARGE SCALE GENOMIC DNA]</scope>
    <source>
        <strain evidence="1 2">DSM 29486</strain>
    </source>
</reference>
<keyword evidence="2" id="KW-1185">Reference proteome</keyword>
<name>A0A4Q7NXR8_9FIRM</name>
<protein>
    <submittedName>
        <fullName evidence="1">Uncharacterized protein</fullName>
    </submittedName>
</protein>
<dbReference type="Proteomes" id="UP000292927">
    <property type="component" value="Unassembled WGS sequence"/>
</dbReference>
<proteinExistence type="predicted"/>
<evidence type="ECO:0000313" key="2">
    <source>
        <dbReference type="Proteomes" id="UP000292927"/>
    </source>
</evidence>
<accession>A0A4Q7NXR8</accession>
<organism evidence="1 2">
    <name type="scientific">Cuneatibacter caecimuris</name>
    <dbReference type="NCBI Taxonomy" id="1796618"/>
    <lineage>
        <taxon>Bacteria</taxon>
        <taxon>Bacillati</taxon>
        <taxon>Bacillota</taxon>
        <taxon>Clostridia</taxon>
        <taxon>Lachnospirales</taxon>
        <taxon>Lachnospiraceae</taxon>
        <taxon>Cuneatibacter</taxon>
    </lineage>
</organism>
<dbReference type="AlphaFoldDB" id="A0A4Q7NXR8"/>
<evidence type="ECO:0000313" key="1">
    <source>
        <dbReference type="EMBL" id="RZS92085.1"/>
    </source>
</evidence>
<dbReference type="OrthoDB" id="2083294at2"/>
<sequence length="104" mass="12474">MRGKIANEEGEKATIESLLKELGERHFEILWRYESATNSIVIQMDKRDCHQRHRLVRKVMFDDFHRIRSNQFEFVMVQFLKDMAQELEYQIKVAAEPMKGEDND</sequence>
<dbReference type="EMBL" id="SGXF01000010">
    <property type="protein sequence ID" value="RZS92085.1"/>
    <property type="molecule type" value="Genomic_DNA"/>
</dbReference>
<gene>
    <name evidence="1" type="ORF">EV209_3206</name>
</gene>
<comment type="caution">
    <text evidence="1">The sequence shown here is derived from an EMBL/GenBank/DDBJ whole genome shotgun (WGS) entry which is preliminary data.</text>
</comment>